<feature type="region of interest" description="Disordered" evidence="1">
    <location>
        <begin position="64"/>
        <end position="131"/>
    </location>
</feature>
<dbReference type="EMBL" id="QOIL01000005">
    <property type="protein sequence ID" value="RCG31363.1"/>
    <property type="molecule type" value="Genomic_DNA"/>
</dbReference>
<keyword evidence="3" id="KW-1185">Reference proteome</keyword>
<proteinExistence type="predicted"/>
<comment type="caution">
    <text evidence="2">The sequence shown here is derived from an EMBL/GenBank/DDBJ whole genome shotgun (WGS) entry which is preliminary data.</text>
</comment>
<accession>A0A367FLT6</accession>
<dbReference type="AlphaFoldDB" id="A0A367FLT6"/>
<evidence type="ECO:0000313" key="2">
    <source>
        <dbReference type="EMBL" id="RCG31363.1"/>
    </source>
</evidence>
<feature type="region of interest" description="Disordered" evidence="1">
    <location>
        <begin position="26"/>
        <end position="50"/>
    </location>
</feature>
<evidence type="ECO:0000256" key="1">
    <source>
        <dbReference type="SAM" id="MobiDB-lite"/>
    </source>
</evidence>
<feature type="compositionally biased region" description="Basic and acidic residues" evidence="1">
    <location>
        <begin position="102"/>
        <end position="119"/>
    </location>
</feature>
<protein>
    <submittedName>
        <fullName evidence="2">Uncharacterized protein</fullName>
    </submittedName>
</protein>
<dbReference type="Proteomes" id="UP000253094">
    <property type="component" value="Unassembled WGS sequence"/>
</dbReference>
<sequence length="131" mass="14428">MPKTRIRWGADAPPLPLGCRWCGHPPYAHDASSLPHRRHHQWEQPTPAQMRARLDARRRLGLGASLPAAAPVRPLKLQPPVAPRPGRHARPLPVTTSSGGRRSPDRVTPDPRGPYRREPYGTPAYRSGAAA</sequence>
<reference evidence="2 3" key="1">
    <citation type="submission" date="2018-06" db="EMBL/GenBank/DDBJ databases">
        <title>Sphaerisporangium craniellae sp. nov., isolated from a marine sponge in the South China Sea.</title>
        <authorList>
            <person name="Li L."/>
        </authorList>
    </citation>
    <scope>NUCLEOTIDE SEQUENCE [LARGE SCALE GENOMIC DNA]</scope>
    <source>
        <strain evidence="2 3">CCTCC AA 208026</strain>
    </source>
</reference>
<evidence type="ECO:0000313" key="3">
    <source>
        <dbReference type="Proteomes" id="UP000253094"/>
    </source>
</evidence>
<organism evidence="2 3">
    <name type="scientific">Sphaerisporangium album</name>
    <dbReference type="NCBI Taxonomy" id="509200"/>
    <lineage>
        <taxon>Bacteria</taxon>
        <taxon>Bacillati</taxon>
        <taxon>Actinomycetota</taxon>
        <taxon>Actinomycetes</taxon>
        <taxon>Streptosporangiales</taxon>
        <taxon>Streptosporangiaceae</taxon>
        <taxon>Sphaerisporangium</taxon>
    </lineage>
</organism>
<gene>
    <name evidence="2" type="ORF">DQ384_11685</name>
</gene>
<dbReference type="OrthoDB" id="5125973at2"/>
<name>A0A367FLT6_9ACTN</name>